<feature type="chain" id="PRO_5038410056" evidence="2">
    <location>
        <begin position="21"/>
        <end position="717"/>
    </location>
</feature>
<dbReference type="EMBL" id="DYUB01000009">
    <property type="protein sequence ID" value="HJG95513.1"/>
    <property type="molecule type" value="Genomic_DNA"/>
</dbReference>
<feature type="compositionally biased region" description="Polar residues" evidence="1">
    <location>
        <begin position="279"/>
        <end position="290"/>
    </location>
</feature>
<feature type="signal peptide" evidence="2">
    <location>
        <begin position="1"/>
        <end position="20"/>
    </location>
</feature>
<name>A0A921SYE0_9FIRM</name>
<dbReference type="PROSITE" id="PS51257">
    <property type="entry name" value="PROKAR_LIPOPROTEIN"/>
    <property type="match status" value="1"/>
</dbReference>
<gene>
    <name evidence="3" type="ORF">K8V90_00205</name>
</gene>
<evidence type="ECO:0000313" key="3">
    <source>
        <dbReference type="EMBL" id="HJG95513.1"/>
    </source>
</evidence>
<evidence type="ECO:0000313" key="4">
    <source>
        <dbReference type="Proteomes" id="UP000776700"/>
    </source>
</evidence>
<comment type="caution">
    <text evidence="3">The sequence shown here is derived from an EMBL/GenBank/DDBJ whole genome shotgun (WGS) entry which is preliminary data.</text>
</comment>
<dbReference type="AlphaFoldDB" id="A0A921SYE0"/>
<feature type="compositionally biased region" description="Low complexity" evidence="1">
    <location>
        <begin position="325"/>
        <end position="337"/>
    </location>
</feature>
<organism evidence="3 4">
    <name type="scientific">Romboutsia timonensis</name>
    <dbReference type="NCBI Taxonomy" id="1776391"/>
    <lineage>
        <taxon>Bacteria</taxon>
        <taxon>Bacillati</taxon>
        <taxon>Bacillota</taxon>
        <taxon>Clostridia</taxon>
        <taxon>Peptostreptococcales</taxon>
        <taxon>Peptostreptococcaceae</taxon>
        <taxon>Romboutsia</taxon>
    </lineage>
</organism>
<dbReference type="InterPro" id="IPR025584">
    <property type="entry name" value="Cthe_2159"/>
</dbReference>
<feature type="compositionally biased region" description="Polar residues" evidence="1">
    <location>
        <begin position="702"/>
        <end position="717"/>
    </location>
</feature>
<feature type="region of interest" description="Disordered" evidence="1">
    <location>
        <begin position="648"/>
        <end position="717"/>
    </location>
</feature>
<accession>A0A921SYE0</accession>
<sequence length="717" mass="74358">MNKKLIAMLSALSLSVTVTACSKNENNTQSQSNTKKTSINIESLESESVSDPDTYIKLGTEVTVEGQGAEVSNNKVTITKAGTYSVSGKVEDGQIIVDAGDEDKVYIILNGVDINCSNNAPIYVKNAKKAILSLADGTENNITDGETYVFEDETSNDPNAAIFSKDDMTIIGSGKLTVNANYNNGIASNDDLKIQSGNIVVNAKNNGIKGKDCINVTDGNITINSEGDGMKSDNTTDKTKGYVYIEGGKINITSKQDGIQAETQLLVADGDITIKTGEGSENSTKSNQAPGQRPDGMTKGERPTMQSGEAQGDPPALPDGQTQNGQPPQLPEGQLQGERPEMPQNMKQPPSNQDTNTNSSDKTDTNTSSNTDTSTNTSTDESTSMKALKATTNIIIDGGTFNIDSEDDSIHSNANATINGGTFKIASGDDGIHSDTQLDINGGTINISKSYEGIESTTININNGNIHVVSSDDGINAAGGNDVSTETGMAGNDKFSSLSDGLINITGGYVYVDASGDGIDANGNIKMAGGTVLVNGPTNNGNGSLDYDGTFDVSGGILVASGSSGMAQTPSDSSSQKILNLNLTSQEANTVFNIKSSDGKNILTYAPSKNYSSVIVSTPDIKDNTKYTVSVGGTAKGEAKDGLYSDGNYSGGTEVGSETTSETITSITQEGASTSTIGGKGGPGGSGMQGIKPGREEETEQDTNNANSNVSSQLTEQ</sequence>
<evidence type="ECO:0000256" key="1">
    <source>
        <dbReference type="SAM" id="MobiDB-lite"/>
    </source>
</evidence>
<feature type="compositionally biased region" description="Low complexity" evidence="1">
    <location>
        <begin position="655"/>
        <end position="677"/>
    </location>
</feature>
<evidence type="ECO:0000256" key="2">
    <source>
        <dbReference type="SAM" id="SignalP"/>
    </source>
</evidence>
<keyword evidence="2" id="KW-0732">Signal</keyword>
<reference evidence="3" key="1">
    <citation type="journal article" date="2021" name="PeerJ">
        <title>Extensive microbial diversity within the chicken gut microbiome revealed by metagenomics and culture.</title>
        <authorList>
            <person name="Gilroy R."/>
            <person name="Ravi A."/>
            <person name="Getino M."/>
            <person name="Pursley I."/>
            <person name="Horton D.L."/>
            <person name="Alikhan N.F."/>
            <person name="Baker D."/>
            <person name="Gharbi K."/>
            <person name="Hall N."/>
            <person name="Watson M."/>
            <person name="Adriaenssens E.M."/>
            <person name="Foster-Nyarko E."/>
            <person name="Jarju S."/>
            <person name="Secka A."/>
            <person name="Antonio M."/>
            <person name="Oren A."/>
            <person name="Chaudhuri R.R."/>
            <person name="La Ragione R."/>
            <person name="Hildebrand F."/>
            <person name="Pallen M.J."/>
        </authorList>
    </citation>
    <scope>NUCLEOTIDE SEQUENCE</scope>
    <source>
        <strain evidence="3">1277</strain>
    </source>
</reference>
<proteinExistence type="predicted"/>
<protein>
    <submittedName>
        <fullName evidence="3">Carbohydrate-binding domain-containing protein</fullName>
    </submittedName>
</protein>
<dbReference type="Proteomes" id="UP000776700">
    <property type="component" value="Unassembled WGS sequence"/>
</dbReference>
<reference evidence="3" key="2">
    <citation type="submission" date="2021-09" db="EMBL/GenBank/DDBJ databases">
        <authorList>
            <person name="Gilroy R."/>
        </authorList>
    </citation>
    <scope>NUCLEOTIDE SEQUENCE</scope>
    <source>
        <strain evidence="3">1277</strain>
    </source>
</reference>
<feature type="compositionally biased region" description="Gly residues" evidence="1">
    <location>
        <begin position="678"/>
        <end position="688"/>
    </location>
</feature>
<feature type="compositionally biased region" description="Low complexity" evidence="1">
    <location>
        <begin position="351"/>
        <end position="384"/>
    </location>
</feature>
<dbReference type="Pfam" id="PF14262">
    <property type="entry name" value="Cthe_2159"/>
    <property type="match status" value="2"/>
</dbReference>
<feature type="region of interest" description="Disordered" evidence="1">
    <location>
        <begin position="275"/>
        <end position="385"/>
    </location>
</feature>